<organism evidence="8 10">
    <name type="scientific">Adineta steineri</name>
    <dbReference type="NCBI Taxonomy" id="433720"/>
    <lineage>
        <taxon>Eukaryota</taxon>
        <taxon>Metazoa</taxon>
        <taxon>Spiralia</taxon>
        <taxon>Gnathifera</taxon>
        <taxon>Rotifera</taxon>
        <taxon>Eurotatoria</taxon>
        <taxon>Bdelloidea</taxon>
        <taxon>Adinetida</taxon>
        <taxon>Adinetidae</taxon>
        <taxon>Adineta</taxon>
    </lineage>
</organism>
<evidence type="ECO:0000256" key="2">
    <source>
        <dbReference type="ARBA" id="ARBA00022692"/>
    </source>
</evidence>
<sequence length="274" mass="33204">MVNIQIEIPLNIPQSNQTLRDNVFRIVLSYFSWLILSLIARWISKQLIPKVRAMKAKEQMLWQLSITRFIFGLPILWAAYMVYIDGRIALDHVFASTDESWIFTCILTGYFLFEEFALIYFDIKYHGFSKELHIHHFFVLNGCFSVAYYNRGHYYAAKTFLLQISTPFTCICWCLLKLNLEKTKAWKINQWILIYIFHLRSVYEIYCWYGIYQDWNYIKQNLPWIYTINMMVGLAIITIWLTPYWTYRKTVQYFSPNYWYRENEEKKDEINKTS</sequence>
<evidence type="ECO:0000313" key="9">
    <source>
        <dbReference type="EMBL" id="CAF1196278.1"/>
    </source>
</evidence>
<keyword evidence="4 5" id="KW-0472">Membrane</keyword>
<feature type="transmembrane region" description="Helical" evidence="6">
    <location>
        <begin position="23"/>
        <end position="40"/>
    </location>
</feature>
<feature type="transmembrane region" description="Helical" evidence="6">
    <location>
        <begin position="161"/>
        <end position="180"/>
    </location>
</feature>
<reference evidence="8" key="1">
    <citation type="submission" date="2021-02" db="EMBL/GenBank/DDBJ databases">
        <authorList>
            <person name="Nowell W R."/>
        </authorList>
    </citation>
    <scope>NUCLEOTIDE SEQUENCE</scope>
</reference>
<proteinExistence type="predicted"/>
<dbReference type="InterPro" id="IPR006634">
    <property type="entry name" value="TLC-dom"/>
</dbReference>
<dbReference type="Proteomes" id="UP000663832">
    <property type="component" value="Unassembled WGS sequence"/>
</dbReference>
<comment type="subcellular location">
    <subcellularLocation>
        <location evidence="1">Membrane</location>
        <topology evidence="1">Multi-pass membrane protein</topology>
    </subcellularLocation>
</comment>
<feature type="transmembrane region" description="Helical" evidence="6">
    <location>
        <begin position="224"/>
        <end position="245"/>
    </location>
</feature>
<keyword evidence="10" id="KW-1185">Reference proteome</keyword>
<feature type="domain" description="TLC" evidence="7">
    <location>
        <begin position="60"/>
        <end position="258"/>
    </location>
</feature>
<dbReference type="PROSITE" id="PS50922">
    <property type="entry name" value="TLC"/>
    <property type="match status" value="1"/>
</dbReference>
<feature type="transmembrane region" description="Helical" evidence="6">
    <location>
        <begin position="132"/>
        <end position="149"/>
    </location>
</feature>
<dbReference type="InterPro" id="IPR050846">
    <property type="entry name" value="TLCD"/>
</dbReference>
<feature type="transmembrane region" description="Helical" evidence="6">
    <location>
        <begin position="100"/>
        <end position="120"/>
    </location>
</feature>
<feature type="transmembrane region" description="Helical" evidence="6">
    <location>
        <begin position="61"/>
        <end position="80"/>
    </location>
</feature>
<name>A0A814FCF6_9BILA</name>
<keyword evidence="2 5" id="KW-0812">Transmembrane</keyword>
<dbReference type="GO" id="GO:0016020">
    <property type="term" value="C:membrane"/>
    <property type="evidence" value="ECO:0007669"/>
    <property type="project" value="UniProtKB-SubCell"/>
</dbReference>
<dbReference type="GO" id="GO:0055088">
    <property type="term" value="P:lipid homeostasis"/>
    <property type="evidence" value="ECO:0007669"/>
    <property type="project" value="TreeGrafter"/>
</dbReference>
<dbReference type="AlphaFoldDB" id="A0A814FCF6"/>
<dbReference type="Pfam" id="PF03798">
    <property type="entry name" value="TRAM_LAG1_CLN8"/>
    <property type="match status" value="1"/>
</dbReference>
<accession>A0A814FCF6</accession>
<evidence type="ECO:0000256" key="3">
    <source>
        <dbReference type="ARBA" id="ARBA00022989"/>
    </source>
</evidence>
<evidence type="ECO:0000313" key="8">
    <source>
        <dbReference type="EMBL" id="CAF0979432.1"/>
    </source>
</evidence>
<dbReference type="PANTHER" id="PTHR13439:SF7">
    <property type="entry name" value="PROTEIN CLN8"/>
    <property type="match status" value="1"/>
</dbReference>
<protein>
    <recommendedName>
        <fullName evidence="7">TLC domain-containing protein</fullName>
    </recommendedName>
</protein>
<feature type="transmembrane region" description="Helical" evidence="6">
    <location>
        <begin position="192"/>
        <end position="212"/>
    </location>
</feature>
<dbReference type="PANTHER" id="PTHR13439">
    <property type="entry name" value="CT120 PROTEIN"/>
    <property type="match status" value="1"/>
</dbReference>
<evidence type="ECO:0000313" key="10">
    <source>
        <dbReference type="Proteomes" id="UP000663832"/>
    </source>
</evidence>
<dbReference type="EMBL" id="CAJNOI010000226">
    <property type="protein sequence ID" value="CAF1196278.1"/>
    <property type="molecule type" value="Genomic_DNA"/>
</dbReference>
<dbReference type="OrthoDB" id="10052906at2759"/>
<evidence type="ECO:0000259" key="7">
    <source>
        <dbReference type="PROSITE" id="PS50922"/>
    </source>
</evidence>
<dbReference type="EMBL" id="CAJNOM010000071">
    <property type="protein sequence ID" value="CAF0979432.1"/>
    <property type="molecule type" value="Genomic_DNA"/>
</dbReference>
<evidence type="ECO:0000256" key="4">
    <source>
        <dbReference type="ARBA" id="ARBA00023136"/>
    </source>
</evidence>
<comment type="caution">
    <text evidence="8">The sequence shown here is derived from an EMBL/GenBank/DDBJ whole genome shotgun (WGS) entry which is preliminary data.</text>
</comment>
<evidence type="ECO:0000256" key="6">
    <source>
        <dbReference type="SAM" id="Phobius"/>
    </source>
</evidence>
<dbReference type="SMART" id="SM00724">
    <property type="entry name" value="TLC"/>
    <property type="match status" value="1"/>
</dbReference>
<dbReference type="Proteomes" id="UP000663877">
    <property type="component" value="Unassembled WGS sequence"/>
</dbReference>
<evidence type="ECO:0000256" key="5">
    <source>
        <dbReference type="PROSITE-ProRule" id="PRU00205"/>
    </source>
</evidence>
<gene>
    <name evidence="9" type="ORF">BJG266_LOCUS26632</name>
    <name evidence="8" type="ORF">QVE165_LOCUS13778</name>
</gene>
<keyword evidence="3 6" id="KW-1133">Transmembrane helix</keyword>
<evidence type="ECO:0000256" key="1">
    <source>
        <dbReference type="ARBA" id="ARBA00004141"/>
    </source>
</evidence>
<dbReference type="GO" id="GO:0005783">
    <property type="term" value="C:endoplasmic reticulum"/>
    <property type="evidence" value="ECO:0007669"/>
    <property type="project" value="TreeGrafter"/>
</dbReference>